<accession>A0A8J0UW86</accession>
<dbReference type="GO" id="GO:0005634">
    <property type="term" value="C:nucleus"/>
    <property type="evidence" value="ECO:0007669"/>
    <property type="project" value="TreeGrafter"/>
</dbReference>
<dbReference type="CTD" id="108712770"/>
<dbReference type="GeneID" id="108712770"/>
<evidence type="ECO:0000256" key="1">
    <source>
        <dbReference type="SAM" id="MobiDB-lite"/>
    </source>
</evidence>
<feature type="domain" description="Putative treble-clef zinc-finger" evidence="2">
    <location>
        <begin position="16"/>
        <end position="52"/>
    </location>
</feature>
<dbReference type="RefSeq" id="XP_018110670.1">
    <property type="nucleotide sequence ID" value="XM_018255181.2"/>
</dbReference>
<dbReference type="Proteomes" id="UP000186698">
    <property type="component" value="Chromosome 3S"/>
</dbReference>
<evidence type="ECO:0000259" key="2">
    <source>
        <dbReference type="Pfam" id="PF14952"/>
    </source>
</evidence>
<reference evidence="3" key="1">
    <citation type="submission" date="2024-06" db="UniProtKB">
        <authorList>
            <consortium name="RefSeq"/>
        </authorList>
    </citation>
    <scope>NUCLEOTIDE SEQUENCE [LARGE SCALE GENOMIC DNA]</scope>
    <source>
        <strain evidence="3">J_2021</strain>
    </source>
</reference>
<evidence type="ECO:0000313" key="5">
    <source>
        <dbReference type="Xenbase" id="XB-GENE-17338782"/>
    </source>
</evidence>
<feature type="compositionally biased region" description="Polar residues" evidence="1">
    <location>
        <begin position="315"/>
        <end position="325"/>
    </location>
</feature>
<dbReference type="InterPro" id="IPR029269">
    <property type="entry name" value="Zf-tcix"/>
</dbReference>
<dbReference type="AlphaFoldDB" id="A0A8J0UW86"/>
<dbReference type="AGR" id="Xenbase:XB-GENE-17338782"/>
<dbReference type="Xenbase" id="XB-GENE-17338782">
    <property type="gene designation" value="c3h2orf42.S"/>
</dbReference>
<feature type="region of interest" description="Disordered" evidence="1">
    <location>
        <begin position="292"/>
        <end position="342"/>
    </location>
</feature>
<protein>
    <submittedName>
        <fullName evidence="4">Uncharacterized protein C2orf42 isoform X2</fullName>
    </submittedName>
</protein>
<evidence type="ECO:0000313" key="3">
    <source>
        <dbReference type="Proteomes" id="UP000186698"/>
    </source>
</evidence>
<name>A0A8J0UW86_XENLA</name>
<reference evidence="4" key="2">
    <citation type="submission" date="2025-08" db="UniProtKB">
        <authorList>
            <consortium name="RefSeq"/>
        </authorList>
    </citation>
    <scope>IDENTIFICATION</scope>
    <source>
        <strain evidence="4">J_2021</strain>
        <tissue evidence="4">Erythrocytes</tissue>
    </source>
</reference>
<dbReference type="PANTHER" id="PTHR13518:SF1">
    <property type="entry name" value="C2ORF42 HOMOLOG"/>
    <property type="match status" value="1"/>
</dbReference>
<dbReference type="Pfam" id="PF14952">
    <property type="entry name" value="zf-tcix"/>
    <property type="match status" value="1"/>
</dbReference>
<sequence length="535" mass="59521">MESSSAKPKVPEFLANLGKATLRGIRKCPRCGTYNGTRGLSCKNKSCGVVFRFGNRKQPSKAAVKLHTGSDVQIFSVRQRDRGHDHRCLVVLGLSETTIQTEEGTIITQISSGRCLAPSCLKAAARGVVENQCQHMKLAMDCQSEAEPLPLKNSVLNAMLIPQETKQSILQLSNESPGPLVQRITKSILVVRCKTSQQHSLGFLHVSFSLQSEPGHVFVCSCQPPKASTPQAAKPETEEKCIHYYACLGAFASDEALASEFTEFFCFLSSDKSLVLKEETVLETEGKMETVVQVQEQPATALKPKKRRKDDTPGANASVQESSLTPLRKSSPKKHGAIPTIKRPGCSPLIDESQVSLSFQDWLASVTERIHQTMHYQFDAFVRKDALPLGTFAKYTWHITNITHVKQIFDTIQVPLEVTRSFVQNRDGTYELFKCPKVEVESIADTYGRIEKQPIRPLELKTFLKVGNTTPDQKEPTPFTIEWIPDILPVSKIGELRIKFEYGHHRNGPAADFHEPPPSLEHTLEITPLTTITFD</sequence>
<dbReference type="PANTHER" id="PTHR13518">
    <property type="entry name" value="PUTATIVE TREBLE-CLEF ZINC-FINGER C2ORF42 FAMILY MEMBER"/>
    <property type="match status" value="1"/>
</dbReference>
<evidence type="ECO:0000313" key="4">
    <source>
        <dbReference type="RefSeq" id="XP_018110670.1"/>
    </source>
</evidence>
<gene>
    <name evidence="5" type="primary">c3h2orf42.S</name>
    <name evidence="4" type="synonym">c2orf42.S</name>
</gene>
<keyword evidence="3" id="KW-1185">Reference proteome</keyword>
<dbReference type="OrthoDB" id="6506929at2759"/>
<organism evidence="3 4">
    <name type="scientific">Xenopus laevis</name>
    <name type="common">African clawed frog</name>
    <dbReference type="NCBI Taxonomy" id="8355"/>
    <lineage>
        <taxon>Eukaryota</taxon>
        <taxon>Metazoa</taxon>
        <taxon>Chordata</taxon>
        <taxon>Craniata</taxon>
        <taxon>Vertebrata</taxon>
        <taxon>Euteleostomi</taxon>
        <taxon>Amphibia</taxon>
        <taxon>Batrachia</taxon>
        <taxon>Anura</taxon>
        <taxon>Pipoidea</taxon>
        <taxon>Pipidae</taxon>
        <taxon>Xenopodinae</taxon>
        <taxon>Xenopus</taxon>
        <taxon>Xenopus</taxon>
    </lineage>
</organism>
<proteinExistence type="predicted"/>
<dbReference type="InterPro" id="IPR026049">
    <property type="entry name" value="C2orf42"/>
</dbReference>